<comment type="subcellular location">
    <subcellularLocation>
        <location evidence="1">Nucleus</location>
        <location evidence="1">Nucleolus</location>
    </subcellularLocation>
    <subcellularLocation>
        <location evidence="2">Nucleus</location>
        <location evidence="2">Nucleoplasm</location>
    </subcellularLocation>
</comment>
<dbReference type="GO" id="GO:0000027">
    <property type="term" value="P:ribosomal large subunit assembly"/>
    <property type="evidence" value="ECO:0007669"/>
    <property type="project" value="TreeGrafter"/>
</dbReference>
<name>A0A8B7D5D6_PHODC</name>
<dbReference type="AlphaFoldDB" id="A0A8B7D5D6"/>
<dbReference type="InterPro" id="IPR011687">
    <property type="entry name" value="Nop53/GLTSCR2"/>
</dbReference>
<reference evidence="8" key="2">
    <citation type="submission" date="2025-08" db="UniProtKB">
        <authorList>
            <consortium name="RefSeq"/>
        </authorList>
    </citation>
    <scope>IDENTIFICATION</scope>
    <source>
        <tissue evidence="8">Young leaves</tissue>
    </source>
</reference>
<dbReference type="GO" id="GO:0003755">
    <property type="term" value="F:peptidyl-prolyl cis-trans isomerase activity"/>
    <property type="evidence" value="ECO:0007669"/>
    <property type="project" value="InterPro"/>
</dbReference>
<evidence type="ECO:0000256" key="4">
    <source>
        <dbReference type="ARBA" id="ARBA00018339"/>
    </source>
</evidence>
<dbReference type="Proteomes" id="UP000228380">
    <property type="component" value="Chromosome 17"/>
</dbReference>
<dbReference type="PANTHER" id="PTHR14211">
    <property type="entry name" value="GLIOMA SUPPRESSOR CANDIDATE REGION GENE 2"/>
    <property type="match status" value="1"/>
</dbReference>
<proteinExistence type="inferred from homology"/>
<comment type="similarity">
    <text evidence="3">Belongs to the NOP53 family.</text>
</comment>
<dbReference type="SUPFAM" id="SSF54534">
    <property type="entry name" value="FKBP-like"/>
    <property type="match status" value="1"/>
</dbReference>
<dbReference type="Gene3D" id="3.10.50.40">
    <property type="match status" value="1"/>
</dbReference>
<evidence type="ECO:0000256" key="3">
    <source>
        <dbReference type="ARBA" id="ARBA00008838"/>
    </source>
</evidence>
<dbReference type="PANTHER" id="PTHR14211:SF7">
    <property type="entry name" value="RIBOSOME BIOGENESIS PROTEIN NOP53"/>
    <property type="match status" value="1"/>
</dbReference>
<keyword evidence="5" id="KW-0690">Ribosome biogenesis</keyword>
<dbReference type="OrthoDB" id="5072at2759"/>
<protein>
    <recommendedName>
        <fullName evidence="4">Ribosome biogenesis protein NOP53</fullName>
    </recommendedName>
</protein>
<dbReference type="KEGG" id="pda:103724151"/>
<keyword evidence="6" id="KW-0539">Nucleus</keyword>
<gene>
    <name evidence="8" type="primary">LOC103724151</name>
</gene>
<dbReference type="GO" id="GO:0005730">
    <property type="term" value="C:nucleolus"/>
    <property type="evidence" value="ECO:0007669"/>
    <property type="project" value="UniProtKB-SubCell"/>
</dbReference>
<evidence type="ECO:0000313" key="8">
    <source>
        <dbReference type="RefSeq" id="XP_008813540.2"/>
    </source>
</evidence>
<dbReference type="GO" id="GO:0005654">
    <property type="term" value="C:nucleoplasm"/>
    <property type="evidence" value="ECO:0007669"/>
    <property type="project" value="UniProtKB-SubCell"/>
</dbReference>
<evidence type="ECO:0000256" key="6">
    <source>
        <dbReference type="ARBA" id="ARBA00023242"/>
    </source>
</evidence>
<evidence type="ECO:0000256" key="1">
    <source>
        <dbReference type="ARBA" id="ARBA00004604"/>
    </source>
</evidence>
<dbReference type="GO" id="GO:0006364">
    <property type="term" value="P:rRNA processing"/>
    <property type="evidence" value="ECO:0007669"/>
    <property type="project" value="TreeGrafter"/>
</dbReference>
<organism evidence="7 8">
    <name type="scientific">Phoenix dactylifera</name>
    <name type="common">Date palm</name>
    <dbReference type="NCBI Taxonomy" id="42345"/>
    <lineage>
        <taxon>Eukaryota</taxon>
        <taxon>Viridiplantae</taxon>
        <taxon>Streptophyta</taxon>
        <taxon>Embryophyta</taxon>
        <taxon>Tracheophyta</taxon>
        <taxon>Spermatophyta</taxon>
        <taxon>Magnoliopsida</taxon>
        <taxon>Liliopsida</taxon>
        <taxon>Arecaceae</taxon>
        <taxon>Coryphoideae</taxon>
        <taxon>Phoeniceae</taxon>
        <taxon>Phoenix</taxon>
    </lineage>
</organism>
<dbReference type="RefSeq" id="XP_008813540.2">
    <property type="nucleotide sequence ID" value="XM_008815318.4"/>
</dbReference>
<reference evidence="7" key="1">
    <citation type="journal article" date="2019" name="Nat. Commun.">
        <title>Genome-wide association mapping of date palm fruit traits.</title>
        <authorList>
            <person name="Hazzouri K.M."/>
            <person name="Gros-Balthazard M."/>
            <person name="Flowers J.M."/>
            <person name="Copetti D."/>
            <person name="Lemansour A."/>
            <person name="Lebrun M."/>
            <person name="Masmoudi K."/>
            <person name="Ferrand S."/>
            <person name="Dhar M.I."/>
            <person name="Fresquez Z.A."/>
            <person name="Rosas U."/>
            <person name="Zhang J."/>
            <person name="Talag J."/>
            <person name="Lee S."/>
            <person name="Kudrna D."/>
            <person name="Powell R.F."/>
            <person name="Leitch I.J."/>
            <person name="Krueger R.R."/>
            <person name="Wing R.A."/>
            <person name="Amiri K.M.A."/>
            <person name="Purugganan M.D."/>
        </authorList>
    </citation>
    <scope>NUCLEOTIDE SEQUENCE [LARGE SCALE GENOMIC DNA]</scope>
    <source>
        <strain evidence="7">cv. Khalas</strain>
    </source>
</reference>
<dbReference type="GeneID" id="103724151"/>
<evidence type="ECO:0000256" key="2">
    <source>
        <dbReference type="ARBA" id="ARBA00004642"/>
    </source>
</evidence>
<accession>A0A8B7D5D6</accession>
<dbReference type="GO" id="GO:0008097">
    <property type="term" value="F:5S rRNA binding"/>
    <property type="evidence" value="ECO:0007669"/>
    <property type="project" value="TreeGrafter"/>
</dbReference>
<keyword evidence="7" id="KW-1185">Reference proteome</keyword>
<evidence type="ECO:0000256" key="5">
    <source>
        <dbReference type="ARBA" id="ARBA00022517"/>
    </source>
</evidence>
<sequence>MHYKKMCVRLMLSEEISLVTCPPDYVYNKFTRPSSVLEGAYVQWEIELLGFEMPKILLTEEISRSLRELKGCCTLARDRFKSLEKRGLLVPKAKRSRKK</sequence>
<dbReference type="InterPro" id="IPR046357">
    <property type="entry name" value="PPIase_dom_sf"/>
</dbReference>
<evidence type="ECO:0000313" key="7">
    <source>
        <dbReference type="Proteomes" id="UP000228380"/>
    </source>
</evidence>